<evidence type="ECO:0000256" key="4">
    <source>
        <dbReference type="ARBA" id="ARBA00023157"/>
    </source>
</evidence>
<comment type="caution">
    <text evidence="8">The sequence shown here is derived from an EMBL/GenBank/DDBJ whole genome shotgun (WGS) entry which is preliminary data.</text>
</comment>
<keyword evidence="9" id="KW-1185">Reference proteome</keyword>
<dbReference type="PANTHER" id="PTHR43142:SF1">
    <property type="entry name" value="CARBOXYLIC ESTER HYDROLASE"/>
    <property type="match status" value="1"/>
</dbReference>
<feature type="domain" description="Carboxylesterase type B" evidence="7">
    <location>
        <begin position="16"/>
        <end position="373"/>
    </location>
</feature>
<dbReference type="InterPro" id="IPR029058">
    <property type="entry name" value="AB_hydrolase_fold"/>
</dbReference>
<evidence type="ECO:0000256" key="5">
    <source>
        <dbReference type="ARBA" id="ARBA00023180"/>
    </source>
</evidence>
<evidence type="ECO:0000256" key="1">
    <source>
        <dbReference type="ARBA" id="ARBA00005964"/>
    </source>
</evidence>
<keyword evidence="2" id="KW-0719">Serine esterase</keyword>
<dbReference type="EMBL" id="JASPKY010000128">
    <property type="protein sequence ID" value="KAK9731708.1"/>
    <property type="molecule type" value="Genomic_DNA"/>
</dbReference>
<comment type="similarity">
    <text evidence="1 6">Belongs to the type-B carboxylesterase/lipase family.</text>
</comment>
<accession>A0AAW1LB74</accession>
<dbReference type="Gene3D" id="3.40.50.1820">
    <property type="entry name" value="alpha/beta hydrolase"/>
    <property type="match status" value="1"/>
</dbReference>
<keyword evidence="4" id="KW-1015">Disulfide bond</keyword>
<dbReference type="InterPro" id="IPR002018">
    <property type="entry name" value="CarbesteraseB"/>
</dbReference>
<evidence type="ECO:0000259" key="7">
    <source>
        <dbReference type="Pfam" id="PF00135"/>
    </source>
</evidence>
<dbReference type="InterPro" id="IPR019826">
    <property type="entry name" value="Carboxylesterase_B_AS"/>
</dbReference>
<protein>
    <recommendedName>
        <fullName evidence="6">Carboxylic ester hydrolase</fullName>
        <ecNumber evidence="6">3.1.1.-</ecNumber>
    </recommendedName>
</protein>
<dbReference type="PROSITE" id="PS00122">
    <property type="entry name" value="CARBOXYLESTERASE_B_1"/>
    <property type="match status" value="1"/>
</dbReference>
<sequence>MPTSTSCNSQPVGETVGFLSTEDEVQPGNNGLKDQVQALKWIQKNIKYFGGNPDSVTLSGMSAGGASVHYHYLSPLSRGLFHRGISQSGTALSPWAMQEASLDKAKRLAVLMGCPSQSSRELVDCLKLRNGNQIAEAVTNFFVYDAIPFSPFGPVVEVNHKGAFLTEHPYNLLVDGKIADLPWITSVTESEGIYPAAFFANQIDQVDKEFEKIAPHILDFNYTISEVEIEYISRKIKKHYFKESVTLQEFIRLCGDRLFKIEADIAAKLQVAANKSPVYFYIMGYRGQHSFSELFLGTSDDIGVSHGDDVQYYLKTPLVVEDKLSEADEEMKSIFMQWILNFATFNEPKINGILWRPLQSKEILQVLYINKPRDIYMRVEEDLGFRSFWNQLSLKENKNLCNIRDEL</sequence>
<dbReference type="GO" id="GO:0052689">
    <property type="term" value="F:carboxylic ester hydrolase activity"/>
    <property type="evidence" value="ECO:0007669"/>
    <property type="project" value="UniProtKB-KW"/>
</dbReference>
<name>A0AAW1LB74_POPJA</name>
<dbReference type="AlphaFoldDB" id="A0AAW1LB74"/>
<proteinExistence type="inferred from homology"/>
<dbReference type="SUPFAM" id="SSF53474">
    <property type="entry name" value="alpha/beta-Hydrolases"/>
    <property type="match status" value="1"/>
</dbReference>
<evidence type="ECO:0000313" key="8">
    <source>
        <dbReference type="EMBL" id="KAK9731708.1"/>
    </source>
</evidence>
<evidence type="ECO:0000313" key="9">
    <source>
        <dbReference type="Proteomes" id="UP001458880"/>
    </source>
</evidence>
<keyword evidence="5" id="KW-0325">Glycoprotein</keyword>
<dbReference type="Pfam" id="PF00135">
    <property type="entry name" value="COesterase"/>
    <property type="match status" value="1"/>
</dbReference>
<organism evidence="8 9">
    <name type="scientific">Popillia japonica</name>
    <name type="common">Japanese beetle</name>
    <dbReference type="NCBI Taxonomy" id="7064"/>
    <lineage>
        <taxon>Eukaryota</taxon>
        <taxon>Metazoa</taxon>
        <taxon>Ecdysozoa</taxon>
        <taxon>Arthropoda</taxon>
        <taxon>Hexapoda</taxon>
        <taxon>Insecta</taxon>
        <taxon>Pterygota</taxon>
        <taxon>Neoptera</taxon>
        <taxon>Endopterygota</taxon>
        <taxon>Coleoptera</taxon>
        <taxon>Polyphaga</taxon>
        <taxon>Scarabaeiformia</taxon>
        <taxon>Scarabaeidae</taxon>
        <taxon>Rutelinae</taxon>
        <taxon>Popillia</taxon>
    </lineage>
</organism>
<gene>
    <name evidence="8" type="ORF">QE152_g13427</name>
</gene>
<dbReference type="Proteomes" id="UP001458880">
    <property type="component" value="Unassembled WGS sequence"/>
</dbReference>
<dbReference type="PANTHER" id="PTHR43142">
    <property type="entry name" value="CARBOXYLIC ESTER HYDROLASE"/>
    <property type="match status" value="1"/>
</dbReference>
<evidence type="ECO:0000256" key="6">
    <source>
        <dbReference type="RuleBase" id="RU361235"/>
    </source>
</evidence>
<reference evidence="8 9" key="1">
    <citation type="journal article" date="2024" name="BMC Genomics">
        <title>De novo assembly and annotation of Popillia japonica's genome with initial clues to its potential as an invasive pest.</title>
        <authorList>
            <person name="Cucini C."/>
            <person name="Boschi S."/>
            <person name="Funari R."/>
            <person name="Cardaioli E."/>
            <person name="Iannotti N."/>
            <person name="Marturano G."/>
            <person name="Paoli F."/>
            <person name="Bruttini M."/>
            <person name="Carapelli A."/>
            <person name="Frati F."/>
            <person name="Nardi F."/>
        </authorList>
    </citation>
    <scope>NUCLEOTIDE SEQUENCE [LARGE SCALE GENOMIC DNA]</scope>
    <source>
        <strain evidence="8">DMR45628</strain>
    </source>
</reference>
<evidence type="ECO:0000256" key="2">
    <source>
        <dbReference type="ARBA" id="ARBA00022487"/>
    </source>
</evidence>
<keyword evidence="3 6" id="KW-0378">Hydrolase</keyword>
<evidence type="ECO:0000256" key="3">
    <source>
        <dbReference type="ARBA" id="ARBA00022801"/>
    </source>
</evidence>
<dbReference type="EC" id="3.1.1.-" evidence="6"/>